<organism evidence="1 2">
    <name type="scientific">Duganella vulcania</name>
    <dbReference type="NCBI Taxonomy" id="2692166"/>
    <lineage>
        <taxon>Bacteria</taxon>
        <taxon>Pseudomonadati</taxon>
        <taxon>Pseudomonadota</taxon>
        <taxon>Betaproteobacteria</taxon>
        <taxon>Burkholderiales</taxon>
        <taxon>Oxalobacteraceae</taxon>
        <taxon>Telluria group</taxon>
        <taxon>Duganella</taxon>
    </lineage>
</organism>
<name>A0A845GLQ8_9BURK</name>
<dbReference type="RefSeq" id="WP_161084064.1">
    <property type="nucleotide sequence ID" value="NZ_WWCX01000019.1"/>
</dbReference>
<evidence type="ECO:0000313" key="1">
    <source>
        <dbReference type="EMBL" id="MYM94911.1"/>
    </source>
</evidence>
<comment type="caution">
    <text evidence="1">The sequence shown here is derived from an EMBL/GenBank/DDBJ whole genome shotgun (WGS) entry which is preliminary data.</text>
</comment>
<accession>A0A845GLQ8</accession>
<protein>
    <submittedName>
        <fullName evidence="1">Uncharacterized protein</fullName>
    </submittedName>
</protein>
<dbReference type="Proteomes" id="UP000447355">
    <property type="component" value="Unassembled WGS sequence"/>
</dbReference>
<sequence>MPTERIIRSPHVFWEKTCGIDTWHRSNRHAILDTPWNAFTPDRLLINTVWSDDILSLMDPANGEERRFVQLGGQFASWQGGAIERGRKANDNILDAFKSGPRARVLGYEAEPVQRGMRRKKIKYFYVDRQLELRRVSPLWDADLMKRLELEARFVDKAAAKDDRATELPVIFEIVAPAGPFPVIFDDEHVEVVSVFDKEIIRPANKSNDEYAELVIPILVAHVFRQRDDVMRVLTYEDLAGMVHRLNKHDMPAARGMGGVLGTAMQMIEAAMPGIDVPYLTTIVVLKTGEHAGLPDVGVRVRWPEYSTMTEDEKFAKVENEYARILRFGTRWNDVLVAMGMDPIVLPEGEEASKATSGWGGGESDEHKALKAYVMAHPELFGADAKFERFTEYPLRSGDSIDVFFKSPDVWIGVEVKSIVSEGNDLDYQRGLYQVVKYEAVLRAQAKADLLSTAPTIKVFLALQARLPNRHRDTALLLGITVRETIMPT</sequence>
<reference evidence="1" key="1">
    <citation type="submission" date="2019-12" db="EMBL/GenBank/DDBJ databases">
        <title>Novel species isolated from a subtropical stream in China.</title>
        <authorList>
            <person name="Lu H."/>
        </authorList>
    </citation>
    <scope>NUCLEOTIDE SEQUENCE [LARGE SCALE GENOMIC DNA]</scope>
    <source>
        <strain evidence="1">FT81W</strain>
    </source>
</reference>
<dbReference type="EMBL" id="WWCX01000019">
    <property type="protein sequence ID" value="MYM94911.1"/>
    <property type="molecule type" value="Genomic_DNA"/>
</dbReference>
<proteinExistence type="predicted"/>
<gene>
    <name evidence="1" type="ORF">GTP90_13660</name>
</gene>
<evidence type="ECO:0000313" key="2">
    <source>
        <dbReference type="Proteomes" id="UP000447355"/>
    </source>
</evidence>
<dbReference type="AlphaFoldDB" id="A0A845GLQ8"/>